<dbReference type="InterPro" id="IPR036249">
    <property type="entry name" value="Thioredoxin-like_sf"/>
</dbReference>
<gene>
    <name evidence="7" type="primary">gst2</name>
    <name evidence="7" type="ordered locus">sce0602</name>
</gene>
<evidence type="ECO:0000256" key="4">
    <source>
        <dbReference type="ARBA" id="ARBA00047960"/>
    </source>
</evidence>
<dbReference type="InterPro" id="IPR036282">
    <property type="entry name" value="Glutathione-S-Trfase_C_sf"/>
</dbReference>
<comment type="catalytic activity">
    <reaction evidence="4">
        <text>RX + glutathione = an S-substituted glutathione + a halide anion + H(+)</text>
        <dbReference type="Rhea" id="RHEA:16437"/>
        <dbReference type="ChEBI" id="CHEBI:15378"/>
        <dbReference type="ChEBI" id="CHEBI:16042"/>
        <dbReference type="ChEBI" id="CHEBI:17792"/>
        <dbReference type="ChEBI" id="CHEBI:57925"/>
        <dbReference type="ChEBI" id="CHEBI:90779"/>
        <dbReference type="EC" id="2.5.1.18"/>
    </reaction>
</comment>
<dbReference type="SFLD" id="SFLDG01152">
    <property type="entry name" value="Main.3:_Omega-_and_Tau-like"/>
    <property type="match status" value="1"/>
</dbReference>
<dbReference type="GO" id="GO:0045174">
    <property type="term" value="F:glutathione dehydrogenase (ascorbate) activity"/>
    <property type="evidence" value="ECO:0007669"/>
    <property type="project" value="UniProtKB-ARBA"/>
</dbReference>
<evidence type="ECO:0000256" key="1">
    <source>
        <dbReference type="ARBA" id="ARBA00012452"/>
    </source>
</evidence>
<proteinExistence type="predicted"/>
<dbReference type="PANTHER" id="PTHR43968">
    <property type="match status" value="1"/>
</dbReference>
<dbReference type="KEGG" id="scl:sce0602"/>
<evidence type="ECO:0000256" key="2">
    <source>
        <dbReference type="ARBA" id="ARBA00022679"/>
    </source>
</evidence>
<keyword evidence="3" id="KW-0560">Oxidoreductase</keyword>
<dbReference type="SUPFAM" id="SSF47616">
    <property type="entry name" value="GST C-terminal domain-like"/>
    <property type="match status" value="1"/>
</dbReference>
<dbReference type="GO" id="GO:0004364">
    <property type="term" value="F:glutathione transferase activity"/>
    <property type="evidence" value="ECO:0007669"/>
    <property type="project" value="UniProtKB-EC"/>
</dbReference>
<keyword evidence="2 7" id="KW-0808">Transferase</keyword>
<dbReference type="SFLD" id="SFLDS00019">
    <property type="entry name" value="Glutathione_Transferase_(cytos"/>
    <property type="match status" value="1"/>
</dbReference>
<dbReference type="Pfam" id="PF13409">
    <property type="entry name" value="GST_N_2"/>
    <property type="match status" value="1"/>
</dbReference>
<dbReference type="Proteomes" id="UP000002139">
    <property type="component" value="Chromosome"/>
</dbReference>
<accession>A9GVI1</accession>
<feature type="domain" description="GST N-terminal" evidence="5">
    <location>
        <begin position="11"/>
        <end position="89"/>
    </location>
</feature>
<reference evidence="7 8" key="1">
    <citation type="journal article" date="2007" name="Nat. Biotechnol.">
        <title>Complete genome sequence of the myxobacterium Sorangium cellulosum.</title>
        <authorList>
            <person name="Schneiker S."/>
            <person name="Perlova O."/>
            <person name="Kaiser O."/>
            <person name="Gerth K."/>
            <person name="Alici A."/>
            <person name="Altmeyer M.O."/>
            <person name="Bartels D."/>
            <person name="Bekel T."/>
            <person name="Beyer S."/>
            <person name="Bode E."/>
            <person name="Bode H.B."/>
            <person name="Bolten C.J."/>
            <person name="Choudhuri J.V."/>
            <person name="Doss S."/>
            <person name="Elnakady Y.A."/>
            <person name="Frank B."/>
            <person name="Gaigalat L."/>
            <person name="Goesmann A."/>
            <person name="Groeger C."/>
            <person name="Gross F."/>
            <person name="Jelsbak L."/>
            <person name="Jelsbak L."/>
            <person name="Kalinowski J."/>
            <person name="Kegler C."/>
            <person name="Knauber T."/>
            <person name="Konietzny S."/>
            <person name="Kopp M."/>
            <person name="Krause L."/>
            <person name="Krug D."/>
            <person name="Linke B."/>
            <person name="Mahmud T."/>
            <person name="Martinez-Arias R."/>
            <person name="McHardy A.C."/>
            <person name="Merai M."/>
            <person name="Meyer F."/>
            <person name="Mormann S."/>
            <person name="Munoz-Dorado J."/>
            <person name="Perez J."/>
            <person name="Pradella S."/>
            <person name="Rachid S."/>
            <person name="Raddatz G."/>
            <person name="Rosenau F."/>
            <person name="Rueckert C."/>
            <person name="Sasse F."/>
            <person name="Scharfe M."/>
            <person name="Schuster S.C."/>
            <person name="Suen G."/>
            <person name="Treuner-Lange A."/>
            <person name="Velicer G.J."/>
            <person name="Vorholter F.-J."/>
            <person name="Weissman K.J."/>
            <person name="Welch R.D."/>
            <person name="Wenzel S.C."/>
            <person name="Whitworth D.E."/>
            <person name="Wilhelm S."/>
            <person name="Wittmann C."/>
            <person name="Bloecker H."/>
            <person name="Puehler A."/>
            <person name="Mueller R."/>
        </authorList>
    </citation>
    <scope>NUCLEOTIDE SEQUENCE [LARGE SCALE GENOMIC DNA]</scope>
    <source>
        <strain evidence="8">So ce56</strain>
    </source>
</reference>
<evidence type="ECO:0000313" key="7">
    <source>
        <dbReference type="EMBL" id="CAN90759.1"/>
    </source>
</evidence>
<dbReference type="EMBL" id="AM746676">
    <property type="protein sequence ID" value="CAN90759.1"/>
    <property type="molecule type" value="Genomic_DNA"/>
</dbReference>
<evidence type="ECO:0000259" key="5">
    <source>
        <dbReference type="PROSITE" id="PS50404"/>
    </source>
</evidence>
<dbReference type="PRINTS" id="PR01625">
    <property type="entry name" value="GSTRNSFRASEO"/>
</dbReference>
<sequence>MAHAIKENRMTKLRLYSAKACPFAHRTRLVLQEKAIDFELTEVDLQNKPRAFVDASLYGKVPAIEHEGHRIWESAIINEYLEEVFPEPRLLPREPGRRALARIWIDYANTRLVPAFTQLLRAETRDQEAAGRKALGDVLAFIEREALARSSGQGPYWLGAEVSLVDVSFYPWFERLPAVGRLRDFSIPAELTRLRAWIEAVQARPAVRAIQNPVEFYVERFAKFVKPAATTAA</sequence>
<dbReference type="InterPro" id="IPR040079">
    <property type="entry name" value="Glutathione_S-Trfase"/>
</dbReference>
<dbReference type="HOGENOM" id="CLU_011226_9_3_7"/>
<keyword evidence="8" id="KW-1185">Reference proteome</keyword>
<dbReference type="InterPro" id="IPR010987">
    <property type="entry name" value="Glutathione-S-Trfase_C-like"/>
</dbReference>
<dbReference type="STRING" id="448385.sce0602"/>
<evidence type="ECO:0000256" key="3">
    <source>
        <dbReference type="ARBA" id="ARBA00023002"/>
    </source>
</evidence>
<dbReference type="GO" id="GO:0005737">
    <property type="term" value="C:cytoplasm"/>
    <property type="evidence" value="ECO:0007669"/>
    <property type="project" value="InterPro"/>
</dbReference>
<dbReference type="PROSITE" id="PS50405">
    <property type="entry name" value="GST_CTER"/>
    <property type="match status" value="1"/>
</dbReference>
<dbReference type="AlphaFoldDB" id="A9GVI1"/>
<dbReference type="Gene3D" id="3.40.30.10">
    <property type="entry name" value="Glutaredoxin"/>
    <property type="match status" value="1"/>
</dbReference>
<feature type="domain" description="GST C-terminal" evidence="6">
    <location>
        <begin position="94"/>
        <end position="224"/>
    </location>
</feature>
<dbReference type="InterPro" id="IPR004045">
    <property type="entry name" value="Glutathione_S-Trfase_N"/>
</dbReference>
<dbReference type="PROSITE" id="PS51354">
    <property type="entry name" value="GLUTAREDOXIN_2"/>
    <property type="match status" value="1"/>
</dbReference>
<name>A9GVI1_SORC5</name>
<dbReference type="Gene3D" id="1.20.1050.10">
    <property type="match status" value="1"/>
</dbReference>
<dbReference type="Pfam" id="PF13410">
    <property type="entry name" value="GST_C_2"/>
    <property type="match status" value="1"/>
</dbReference>
<organism evidence="7 8">
    <name type="scientific">Sorangium cellulosum (strain So ce56)</name>
    <name type="common">Polyangium cellulosum (strain So ce56)</name>
    <dbReference type="NCBI Taxonomy" id="448385"/>
    <lineage>
        <taxon>Bacteria</taxon>
        <taxon>Pseudomonadati</taxon>
        <taxon>Myxococcota</taxon>
        <taxon>Polyangia</taxon>
        <taxon>Polyangiales</taxon>
        <taxon>Polyangiaceae</taxon>
        <taxon>Sorangium</taxon>
    </lineage>
</organism>
<dbReference type="SUPFAM" id="SSF52833">
    <property type="entry name" value="Thioredoxin-like"/>
    <property type="match status" value="1"/>
</dbReference>
<dbReference type="PROSITE" id="PS50404">
    <property type="entry name" value="GST_NTER"/>
    <property type="match status" value="1"/>
</dbReference>
<dbReference type="BioCyc" id="SCEL448385:SCE_RS03165-MONOMER"/>
<dbReference type="SFLD" id="SFLDG00358">
    <property type="entry name" value="Main_(cytGST)"/>
    <property type="match status" value="1"/>
</dbReference>
<evidence type="ECO:0000259" key="6">
    <source>
        <dbReference type="PROSITE" id="PS50405"/>
    </source>
</evidence>
<dbReference type="InterPro" id="IPR045073">
    <property type="entry name" value="Omega/Tau-like"/>
</dbReference>
<dbReference type="FunFam" id="3.40.30.10:FF:000123">
    <property type="entry name" value="Glutathione transferase o1"/>
    <property type="match status" value="1"/>
</dbReference>
<dbReference type="InterPro" id="IPR050983">
    <property type="entry name" value="GST_Omega/HSP26"/>
</dbReference>
<evidence type="ECO:0000313" key="8">
    <source>
        <dbReference type="Proteomes" id="UP000002139"/>
    </source>
</evidence>
<dbReference type="PANTHER" id="PTHR43968:SF6">
    <property type="entry name" value="GLUTATHIONE S-TRANSFERASE OMEGA"/>
    <property type="match status" value="1"/>
</dbReference>
<protein>
    <recommendedName>
        <fullName evidence="1">glutathione transferase</fullName>
        <ecNumber evidence="1">2.5.1.18</ecNumber>
    </recommendedName>
</protein>
<dbReference type="EC" id="2.5.1.18" evidence="1"/>
<dbReference type="InterPro" id="IPR005442">
    <property type="entry name" value="GST_omega"/>
</dbReference>
<dbReference type="eggNOG" id="COG0625">
    <property type="taxonomic scope" value="Bacteria"/>
</dbReference>